<keyword evidence="11 12" id="KW-0472">Membrane</keyword>
<dbReference type="AlphaFoldDB" id="A0A1B0CT33"/>
<dbReference type="VEuPathDB" id="VectorBase:LLONM1_003785"/>
<dbReference type="GO" id="GO:0030150">
    <property type="term" value="P:protein import into mitochondrial matrix"/>
    <property type="evidence" value="ECO:0007669"/>
    <property type="project" value="UniProtKB-UniRule"/>
</dbReference>
<evidence type="ECO:0000256" key="6">
    <source>
        <dbReference type="ARBA" id="ARBA00022927"/>
    </source>
</evidence>
<keyword evidence="10 12" id="KW-0496">Mitochondrion</keyword>
<reference evidence="14" key="3">
    <citation type="submission" date="2020-05" db="UniProtKB">
        <authorList>
            <consortium name="EnsemblMetazoa"/>
        </authorList>
    </citation>
    <scope>IDENTIFICATION</scope>
    <source>
        <strain evidence="14">Jacobina</strain>
    </source>
</reference>
<feature type="transmembrane region" description="Helical" evidence="12">
    <location>
        <begin position="72"/>
        <end position="91"/>
    </location>
</feature>
<evidence type="ECO:0000313" key="14">
    <source>
        <dbReference type="EnsemblMetazoa" id="LLOJ008032-PA"/>
    </source>
</evidence>
<proteinExistence type="inferred from homology"/>
<dbReference type="GO" id="GO:0005744">
    <property type="term" value="C:TIM23 mitochondrial import inner membrane translocase complex"/>
    <property type="evidence" value="ECO:0007669"/>
    <property type="project" value="UniProtKB-UniRule"/>
</dbReference>
<protein>
    <recommendedName>
        <fullName evidence="3 12">Mitochondrial import inner membrane translocase subunit Tim21</fullName>
    </recommendedName>
</protein>
<reference evidence="13" key="2">
    <citation type="journal article" date="2020" name="BMC">
        <title>Leishmania infection induces a limited differential gene expression in the sand fly midgut.</title>
        <authorList>
            <person name="Coutinho-Abreu I.V."/>
            <person name="Serafim T.D."/>
            <person name="Meneses C."/>
            <person name="Kamhawi S."/>
            <person name="Oliveira F."/>
            <person name="Valenzuela J.G."/>
        </authorList>
    </citation>
    <scope>NUCLEOTIDE SEQUENCE</scope>
    <source>
        <strain evidence="13">Jacobina</strain>
        <tissue evidence="13">Midgut</tissue>
    </source>
</reference>
<evidence type="ECO:0000256" key="10">
    <source>
        <dbReference type="ARBA" id="ARBA00023128"/>
    </source>
</evidence>
<evidence type="ECO:0000256" key="1">
    <source>
        <dbReference type="ARBA" id="ARBA00004304"/>
    </source>
</evidence>
<sequence length="217" mass="24331">MTLATALLRPSISWRSRGAVWLMLQSHARGYATPAPKQSESSLSTAKPRAEVSADVKPIGERIKENTKTASYTGVIVLGIGVTGFLFYTVFRELFSSSSANSVYSAALEKCINDPRVQDALGAPIKGYGEETSRRRRRHVAHSVYQKDGVNHMRMQFYIQGIRNKATVHLEMKENSAGSYDYRYIFVQLDHYPKTTIILEDNRGQDPQKNAPLPSLY</sequence>
<comment type="subunit">
    <text evidence="12">Component of the TIM23 complex.</text>
</comment>
<dbReference type="EMBL" id="GITU01005619">
    <property type="protein sequence ID" value="MBC1174322.1"/>
    <property type="molecule type" value="Transcribed_RNA"/>
</dbReference>
<dbReference type="Gene3D" id="3.10.450.320">
    <property type="entry name" value="Mitochondrial import inner membrane translocase subunit Tim21"/>
    <property type="match status" value="1"/>
</dbReference>
<evidence type="ECO:0000256" key="4">
    <source>
        <dbReference type="ARBA" id="ARBA00022448"/>
    </source>
</evidence>
<keyword evidence="7" id="KW-0809">Transit peptide</keyword>
<comment type="function">
    <text evidence="12">Essential component of the TIM23 complex, a complex that mediates the translocation of transit peptide-containing proteins across the mitochondrial inner membrane.</text>
</comment>
<keyword evidence="9 12" id="KW-0811">Translocation</keyword>
<reference evidence="15" key="1">
    <citation type="submission" date="2012-05" db="EMBL/GenBank/DDBJ databases">
        <title>Whole Genome Assembly of Lutzomyia longipalpis.</title>
        <authorList>
            <person name="Richards S."/>
            <person name="Qu C."/>
            <person name="Dillon R."/>
            <person name="Worley K."/>
            <person name="Scherer S."/>
            <person name="Batterton M."/>
            <person name="Taylor A."/>
            <person name="Hawes A."/>
            <person name="Hernandez B."/>
            <person name="Kovar C."/>
            <person name="Mandapat C."/>
            <person name="Pham C."/>
            <person name="Qu C."/>
            <person name="Jing C."/>
            <person name="Bess C."/>
            <person name="Bandaranaike D."/>
            <person name="Ngo D."/>
            <person name="Ongeri F."/>
            <person name="Arias F."/>
            <person name="Lara F."/>
            <person name="Weissenberger G."/>
            <person name="Kamau G."/>
            <person name="Han H."/>
            <person name="Shen H."/>
            <person name="Dinh H."/>
            <person name="Khalil I."/>
            <person name="Jones J."/>
            <person name="Shafer J."/>
            <person name="Jayaseelan J."/>
            <person name="Quiroz J."/>
            <person name="Blankenburg K."/>
            <person name="Nguyen L."/>
            <person name="Jackson L."/>
            <person name="Francisco L."/>
            <person name="Tang L.-Y."/>
            <person name="Pu L.-L."/>
            <person name="Perales L."/>
            <person name="Lorensuhewa L."/>
            <person name="Munidasa M."/>
            <person name="Coyle M."/>
            <person name="Taylor M."/>
            <person name="Puazo M."/>
            <person name="Firestine M."/>
            <person name="Scheel M."/>
            <person name="Javaid M."/>
            <person name="Wang M."/>
            <person name="Li M."/>
            <person name="Tabassum N."/>
            <person name="Saada N."/>
            <person name="Osuji N."/>
            <person name="Aqrawi P."/>
            <person name="Fu Q."/>
            <person name="Thornton R."/>
            <person name="Raj R."/>
            <person name="Goodspeed R."/>
            <person name="Mata R."/>
            <person name="Najjar R."/>
            <person name="Gubbala S."/>
            <person name="Lee S."/>
            <person name="Denson S."/>
            <person name="Patil S."/>
            <person name="Macmil S."/>
            <person name="Qi S."/>
            <person name="Matskevitch T."/>
            <person name="Palculict T."/>
            <person name="Mathew T."/>
            <person name="Vee V."/>
            <person name="Velamala V."/>
            <person name="Korchina V."/>
            <person name="Cai W."/>
            <person name="Liu W."/>
            <person name="Dai W."/>
            <person name="Zou X."/>
            <person name="Zhu Y."/>
            <person name="Zhang Y."/>
            <person name="Wu Y.-Q."/>
            <person name="Xin Y."/>
            <person name="Nazarath L."/>
            <person name="Kovar C."/>
            <person name="Han Y."/>
            <person name="Muzny D."/>
            <person name="Gibbs R."/>
        </authorList>
    </citation>
    <scope>NUCLEOTIDE SEQUENCE [LARGE SCALE GENOMIC DNA]</scope>
    <source>
        <strain evidence="15">Jacobina</strain>
    </source>
</reference>
<keyword evidence="4 12" id="KW-0813">Transport</keyword>
<keyword evidence="12" id="KW-0999">Mitochondrion inner membrane</keyword>
<dbReference type="PANTHER" id="PTHR13032">
    <property type="entry name" value="MITOCHONDRIAL IMPORT INNER MEMBRANE TRANSLOCASE SUBUNIT TIM21"/>
    <property type="match status" value="1"/>
</dbReference>
<comment type="subcellular location">
    <subcellularLocation>
        <location evidence="12">Mitochondrion inner membrane</location>
        <topology evidence="12">Single-pass membrane protein</topology>
    </subcellularLocation>
    <subcellularLocation>
        <location evidence="1">Mitochondrion membrane</location>
        <topology evidence="1">Single-pass membrane protein</topology>
    </subcellularLocation>
</comment>
<dbReference type="VEuPathDB" id="VectorBase:LLOJ008032"/>
<evidence type="ECO:0000313" key="13">
    <source>
        <dbReference type="EMBL" id="MBC1174322.1"/>
    </source>
</evidence>
<dbReference type="InterPro" id="IPR038552">
    <property type="entry name" value="Tim21_IMS_sf"/>
</dbReference>
<dbReference type="Pfam" id="PF08294">
    <property type="entry name" value="TIM21"/>
    <property type="match status" value="1"/>
</dbReference>
<comment type="similarity">
    <text evidence="2 12">Belongs to the TIM21 family.</text>
</comment>
<keyword evidence="5 12" id="KW-0812">Transmembrane</keyword>
<evidence type="ECO:0000313" key="15">
    <source>
        <dbReference type="Proteomes" id="UP000092461"/>
    </source>
</evidence>
<dbReference type="EMBL" id="AJWK01026974">
    <property type="status" value="NOT_ANNOTATED_CDS"/>
    <property type="molecule type" value="Genomic_DNA"/>
</dbReference>
<keyword evidence="15" id="KW-1185">Reference proteome</keyword>
<evidence type="ECO:0000256" key="3">
    <source>
        <dbReference type="ARBA" id="ARBA00020726"/>
    </source>
</evidence>
<keyword evidence="8 12" id="KW-1133">Transmembrane helix</keyword>
<evidence type="ECO:0000256" key="9">
    <source>
        <dbReference type="ARBA" id="ARBA00023010"/>
    </source>
</evidence>
<dbReference type="FunFam" id="3.10.450.320:FF:000001">
    <property type="entry name" value="Mitochondrial import inner membrane translocase subunit Tim21"/>
    <property type="match status" value="1"/>
</dbReference>
<evidence type="ECO:0000256" key="11">
    <source>
        <dbReference type="ARBA" id="ARBA00023136"/>
    </source>
</evidence>
<evidence type="ECO:0000256" key="7">
    <source>
        <dbReference type="ARBA" id="ARBA00022946"/>
    </source>
</evidence>
<dbReference type="Proteomes" id="UP000092461">
    <property type="component" value="Unassembled WGS sequence"/>
</dbReference>
<accession>A0A1B0CT33</accession>
<evidence type="ECO:0000256" key="2">
    <source>
        <dbReference type="ARBA" id="ARBA00010867"/>
    </source>
</evidence>
<dbReference type="EnsemblMetazoa" id="LLOJ008032-RA">
    <property type="protein sequence ID" value="LLOJ008032-PA"/>
    <property type="gene ID" value="LLOJ008032"/>
</dbReference>
<dbReference type="PANTHER" id="PTHR13032:SF6">
    <property type="entry name" value="MITOCHONDRIAL IMPORT INNER MEMBRANE TRANSLOCASE SUBUNIT TIM21"/>
    <property type="match status" value="1"/>
</dbReference>
<dbReference type="InterPro" id="IPR013261">
    <property type="entry name" value="Tim21"/>
</dbReference>
<evidence type="ECO:0000256" key="12">
    <source>
        <dbReference type="RuleBase" id="RU367142"/>
    </source>
</evidence>
<evidence type="ECO:0000256" key="5">
    <source>
        <dbReference type="ARBA" id="ARBA00022692"/>
    </source>
</evidence>
<name>A0A1B0CT33_LUTLO</name>
<evidence type="ECO:0000256" key="8">
    <source>
        <dbReference type="ARBA" id="ARBA00022989"/>
    </source>
</evidence>
<keyword evidence="6 12" id="KW-0653">Protein transport</keyword>
<organism evidence="14 15">
    <name type="scientific">Lutzomyia longipalpis</name>
    <name type="common">Sand fly</name>
    <dbReference type="NCBI Taxonomy" id="7200"/>
    <lineage>
        <taxon>Eukaryota</taxon>
        <taxon>Metazoa</taxon>
        <taxon>Ecdysozoa</taxon>
        <taxon>Arthropoda</taxon>
        <taxon>Hexapoda</taxon>
        <taxon>Insecta</taxon>
        <taxon>Pterygota</taxon>
        <taxon>Neoptera</taxon>
        <taxon>Endopterygota</taxon>
        <taxon>Diptera</taxon>
        <taxon>Nematocera</taxon>
        <taxon>Psychodoidea</taxon>
        <taxon>Psychodidae</taxon>
        <taxon>Lutzomyia</taxon>
        <taxon>Lutzomyia</taxon>
    </lineage>
</organism>